<evidence type="ECO:0000256" key="1">
    <source>
        <dbReference type="ARBA" id="ARBA00007734"/>
    </source>
</evidence>
<evidence type="ECO:0000313" key="4">
    <source>
        <dbReference type="EMBL" id="GHA38009.1"/>
    </source>
</evidence>
<evidence type="ECO:0000313" key="5">
    <source>
        <dbReference type="Proteomes" id="UP000646579"/>
    </source>
</evidence>
<name>A0A918SFB8_9HYPH</name>
<comment type="similarity">
    <text evidence="1">Belongs to the transglycosylase Slt family.</text>
</comment>
<dbReference type="GO" id="GO:0016740">
    <property type="term" value="F:transferase activity"/>
    <property type="evidence" value="ECO:0007669"/>
    <property type="project" value="UniProtKB-KW"/>
</dbReference>
<keyword evidence="5" id="KW-1185">Reference proteome</keyword>
<comment type="caution">
    <text evidence="4">The sequence shown here is derived from an EMBL/GenBank/DDBJ whole genome shotgun (WGS) entry which is preliminary data.</text>
</comment>
<dbReference type="PANTHER" id="PTHR37423">
    <property type="entry name" value="SOLUBLE LYTIC MUREIN TRANSGLYCOSYLASE-RELATED"/>
    <property type="match status" value="1"/>
</dbReference>
<dbReference type="SUPFAM" id="SSF53955">
    <property type="entry name" value="Lysozyme-like"/>
    <property type="match status" value="1"/>
</dbReference>
<protein>
    <submittedName>
        <fullName evidence="4">Glycosyl transferase</fullName>
    </submittedName>
</protein>
<evidence type="ECO:0000259" key="3">
    <source>
        <dbReference type="Pfam" id="PF01464"/>
    </source>
</evidence>
<feature type="domain" description="Transglycosylase SLT" evidence="3">
    <location>
        <begin position="39"/>
        <end position="130"/>
    </location>
</feature>
<gene>
    <name evidence="4" type="ORF">GCM10007989_37400</name>
</gene>
<accession>A0A918SFB8</accession>
<comment type="similarity">
    <text evidence="2">Belongs to the virb1 family.</text>
</comment>
<dbReference type="InterPro" id="IPR023346">
    <property type="entry name" value="Lysozyme-like_dom_sf"/>
</dbReference>
<dbReference type="PANTHER" id="PTHR37423:SF2">
    <property type="entry name" value="MEMBRANE-BOUND LYTIC MUREIN TRANSGLYCOSYLASE C"/>
    <property type="match status" value="1"/>
</dbReference>
<dbReference type="CDD" id="cd00254">
    <property type="entry name" value="LT-like"/>
    <property type="match status" value="1"/>
</dbReference>
<keyword evidence="4" id="KW-0808">Transferase</keyword>
<dbReference type="EMBL" id="BMZE01000005">
    <property type="protein sequence ID" value="GHA38009.1"/>
    <property type="molecule type" value="Genomic_DNA"/>
</dbReference>
<reference evidence="4" key="2">
    <citation type="submission" date="2020-09" db="EMBL/GenBank/DDBJ databases">
        <authorList>
            <person name="Sun Q."/>
            <person name="Kim S."/>
        </authorList>
    </citation>
    <scope>NUCLEOTIDE SEQUENCE</scope>
    <source>
        <strain evidence="4">KCTC 32437</strain>
    </source>
</reference>
<evidence type="ECO:0000256" key="2">
    <source>
        <dbReference type="ARBA" id="ARBA00009387"/>
    </source>
</evidence>
<dbReference type="AlphaFoldDB" id="A0A918SFB8"/>
<proteinExistence type="inferred from homology"/>
<dbReference type="Pfam" id="PF01464">
    <property type="entry name" value="SLT"/>
    <property type="match status" value="1"/>
</dbReference>
<dbReference type="InterPro" id="IPR008258">
    <property type="entry name" value="Transglycosylase_SLT_dom_1"/>
</dbReference>
<dbReference type="Proteomes" id="UP000646579">
    <property type="component" value="Unassembled WGS sequence"/>
</dbReference>
<sequence>MAAEAKSETSQSCTNHSGERICITRDNFVGDTCVAIASFADRWNLPPAFFARLIWQESRFDPEAISPAGAQGIAQFMPGTARLRALANPFDSASALAYSAEYLSALAEQFGNLGLAAVAYNAGEGRAARILAGRAGAPLETRGYVEIITGQSVEYWLAMPEGEVDFALDEDLPFDEACRDMAAAIPLRDPTPSPGAWQPWGILIAQNYSPATARQRFEQAQARFSSVLGDEQLMMLTVRNPNFGPRARYSAMVGRSSREAAQALCSDLLAAGGNCIVQKND</sequence>
<reference evidence="4" key="1">
    <citation type="journal article" date="2014" name="Int. J. Syst. Evol. Microbiol.">
        <title>Complete genome sequence of Corynebacterium casei LMG S-19264T (=DSM 44701T), isolated from a smear-ripened cheese.</title>
        <authorList>
            <consortium name="US DOE Joint Genome Institute (JGI-PGF)"/>
            <person name="Walter F."/>
            <person name="Albersmeier A."/>
            <person name="Kalinowski J."/>
            <person name="Ruckert C."/>
        </authorList>
    </citation>
    <scope>NUCLEOTIDE SEQUENCE</scope>
    <source>
        <strain evidence="4">KCTC 32437</strain>
    </source>
</reference>
<organism evidence="4 5">
    <name type="scientific">Devosia pacifica</name>
    <dbReference type="NCBI Taxonomy" id="1335967"/>
    <lineage>
        <taxon>Bacteria</taxon>
        <taxon>Pseudomonadati</taxon>
        <taxon>Pseudomonadota</taxon>
        <taxon>Alphaproteobacteria</taxon>
        <taxon>Hyphomicrobiales</taxon>
        <taxon>Devosiaceae</taxon>
        <taxon>Devosia</taxon>
    </lineage>
</organism>
<dbReference type="Gene3D" id="1.10.530.10">
    <property type="match status" value="1"/>
</dbReference>